<protein>
    <submittedName>
        <fullName evidence="1">Uncharacterized protein</fullName>
    </submittedName>
</protein>
<accession>A0ABU1ZQY2</accession>
<organism evidence="1 2">
    <name type="scientific">Rhodoferax saidenbachensis</name>
    <dbReference type="NCBI Taxonomy" id="1484693"/>
    <lineage>
        <taxon>Bacteria</taxon>
        <taxon>Pseudomonadati</taxon>
        <taxon>Pseudomonadota</taxon>
        <taxon>Betaproteobacteria</taxon>
        <taxon>Burkholderiales</taxon>
        <taxon>Comamonadaceae</taxon>
        <taxon>Rhodoferax</taxon>
    </lineage>
</organism>
<reference evidence="1 2" key="1">
    <citation type="submission" date="2023-07" db="EMBL/GenBank/DDBJ databases">
        <title>Sorghum-associated microbial communities from plants grown in Nebraska, USA.</title>
        <authorList>
            <person name="Schachtman D."/>
        </authorList>
    </citation>
    <scope>NUCLEOTIDE SEQUENCE [LARGE SCALE GENOMIC DNA]</scope>
    <source>
        <strain evidence="1 2">BE308</strain>
    </source>
</reference>
<dbReference type="Proteomes" id="UP001268089">
    <property type="component" value="Unassembled WGS sequence"/>
</dbReference>
<gene>
    <name evidence="1" type="ORF">J2X15_003264</name>
</gene>
<name>A0ABU1ZQY2_9BURK</name>
<keyword evidence="2" id="KW-1185">Reference proteome</keyword>
<proteinExistence type="predicted"/>
<comment type="caution">
    <text evidence="1">The sequence shown here is derived from an EMBL/GenBank/DDBJ whole genome shotgun (WGS) entry which is preliminary data.</text>
</comment>
<evidence type="ECO:0000313" key="2">
    <source>
        <dbReference type="Proteomes" id="UP001268089"/>
    </source>
</evidence>
<sequence>MTTPYQRTRSLVLTKEFLHRLCSLGDDVLPLTMVTEAEALLRHFPTLRDIEAAHKELPEVFGPVPPFQRVIQNPEILGILDATSQAGDR</sequence>
<dbReference type="NCBIfam" id="NF041728">
    <property type="entry name" value="BPSL0761_fam"/>
    <property type="match status" value="1"/>
</dbReference>
<dbReference type="InterPro" id="IPR049723">
    <property type="entry name" value="BPSL0761-like"/>
</dbReference>
<evidence type="ECO:0000313" key="1">
    <source>
        <dbReference type="EMBL" id="MDR7307959.1"/>
    </source>
</evidence>
<dbReference type="RefSeq" id="WP_310344621.1">
    <property type="nucleotide sequence ID" value="NZ_JAVDXO010000008.1"/>
</dbReference>
<dbReference type="EMBL" id="JAVDXO010000008">
    <property type="protein sequence ID" value="MDR7307959.1"/>
    <property type="molecule type" value="Genomic_DNA"/>
</dbReference>